<dbReference type="GO" id="GO:0030674">
    <property type="term" value="F:protein-macromolecule adaptor activity"/>
    <property type="evidence" value="ECO:0007669"/>
    <property type="project" value="UniProtKB-UniRule"/>
</dbReference>
<dbReference type="Proteomes" id="UP000294802">
    <property type="component" value="Unassembled WGS sequence"/>
</dbReference>
<keyword evidence="4" id="KW-1185">Reference proteome</keyword>
<protein>
    <recommendedName>
        <fullName evidence="2">Adapter protein MecA</fullName>
    </recommendedName>
</protein>
<accession>A0A4V3BF29</accession>
<dbReference type="InterPro" id="IPR008681">
    <property type="entry name" value="Neg-reg_MecA"/>
</dbReference>
<dbReference type="AlphaFoldDB" id="A0A4V3BF29"/>
<dbReference type="Pfam" id="PF05389">
    <property type="entry name" value="MecA"/>
    <property type="match status" value="1"/>
</dbReference>
<dbReference type="PIRSF" id="PIRSF029008">
    <property type="entry name" value="MecA"/>
    <property type="match status" value="1"/>
</dbReference>
<dbReference type="HAMAP" id="MF_01124">
    <property type="entry name" value="MecA"/>
    <property type="match status" value="1"/>
</dbReference>
<dbReference type="Gene3D" id="3.30.70.1950">
    <property type="match status" value="1"/>
</dbReference>
<dbReference type="InterPro" id="IPR038471">
    <property type="entry name" value="MecA_C_sf"/>
</dbReference>
<dbReference type="OrthoDB" id="2360201at2"/>
<dbReference type="EMBL" id="SCWB01000004">
    <property type="protein sequence ID" value="TDM12455.1"/>
    <property type="molecule type" value="Genomic_DNA"/>
</dbReference>
<evidence type="ECO:0000256" key="2">
    <source>
        <dbReference type="HAMAP-Rule" id="MF_01124"/>
    </source>
</evidence>
<dbReference type="PANTHER" id="PTHR39161:SF1">
    <property type="entry name" value="ADAPTER PROTEIN MECA 1"/>
    <property type="match status" value="1"/>
</dbReference>
<dbReference type="NCBIfam" id="NF002644">
    <property type="entry name" value="PRK02315.1-5"/>
    <property type="match status" value="1"/>
</dbReference>
<evidence type="ECO:0000256" key="1">
    <source>
        <dbReference type="ARBA" id="ARBA00005397"/>
    </source>
</evidence>
<comment type="similarity">
    <text evidence="1 2">Belongs to the MecA family.</text>
</comment>
<name>A0A4V3BF29_9STAP</name>
<comment type="caution">
    <text evidence="3">The sequence shown here is derived from an EMBL/GenBank/DDBJ whole genome shotgun (WGS) entry which is preliminary data.</text>
</comment>
<comment type="domain">
    <text evidence="2">The N-terminal domain probably binds unfolded/aggregated proteins; the C-terminal domain interacts with ClpC.</text>
</comment>
<comment type="function">
    <text evidence="2">Enables the recognition and targeting of unfolded and aggregated proteins to the ClpC protease or to other proteins involved in proteolysis.</text>
</comment>
<sequence length="227" mass="27392">MRIERINDVTIKFYLTYTDLEERGFKQDDLWTNRKKGEEFFWSMMEEVNQEEEFVIEGPLWIQVHAFDKGIEFVVTKSRNDEFMHMPEEESDDRLEYQVNEFLNKAIENDHDLTNLLTGDETTVNQQSLVFTDDILVQFNDLETVIQFSHSHEFAHVDFEDLLYMYEGRYYYYVQFDKQMSVDVIDGYVAHIFEYADQTKMNHALLEEYGKVVMSHNVRNQVKRYFK</sequence>
<gene>
    <name evidence="2 3" type="primary">mecA</name>
    <name evidence="3" type="ORF">ERX29_03740</name>
</gene>
<dbReference type="PANTHER" id="PTHR39161">
    <property type="entry name" value="ADAPTER PROTEIN MECA"/>
    <property type="match status" value="1"/>
</dbReference>
<comment type="subunit">
    <text evidence="2">Homodimer.</text>
</comment>
<evidence type="ECO:0000313" key="3">
    <source>
        <dbReference type="EMBL" id="TDM12455.1"/>
    </source>
</evidence>
<reference evidence="3 4" key="1">
    <citation type="submission" date="2019-01" db="EMBL/GenBank/DDBJ databases">
        <title>Draft genome sequences of the type strains of six Macrococcus species.</title>
        <authorList>
            <person name="Mazhar S."/>
            <person name="Altermann E."/>
            <person name="Hill C."/>
            <person name="Mcauliffe O."/>
        </authorList>
    </citation>
    <scope>NUCLEOTIDE SEQUENCE [LARGE SCALE GENOMIC DNA]</scope>
    <source>
        <strain evidence="3 4">CCM4815</strain>
    </source>
</reference>
<organism evidence="3 4">
    <name type="scientific">Macrococcus lamae</name>
    <dbReference type="NCBI Taxonomy" id="198484"/>
    <lineage>
        <taxon>Bacteria</taxon>
        <taxon>Bacillati</taxon>
        <taxon>Bacillota</taxon>
        <taxon>Bacilli</taxon>
        <taxon>Bacillales</taxon>
        <taxon>Staphylococcaceae</taxon>
        <taxon>Macrococcus</taxon>
    </lineage>
</organism>
<proteinExistence type="inferred from homology"/>
<evidence type="ECO:0000313" key="4">
    <source>
        <dbReference type="Proteomes" id="UP000294802"/>
    </source>
</evidence>